<dbReference type="AlphaFoldDB" id="A0A377HM09"/>
<sequence length="158" mass="17657">MLLVLSMGITMHFLAQRHPRILGIMLTLLLVFFSVPSLAGATQNPPVMPEPFQEITKPASQDVLIPKNDGHQTPITTLTSLTILRHGSWLPEKLANAEPEYELVIELASTATLLNYHHSNETLSPGNDWTRSPPVTRHRIAGWKDSNLQYRFISQAQA</sequence>
<accession>A0A377HM09</accession>
<evidence type="ECO:0000313" key="2">
    <source>
        <dbReference type="Proteomes" id="UP000254512"/>
    </source>
</evidence>
<dbReference type="EMBL" id="UGHD01000002">
    <property type="protein sequence ID" value="STO56765.1"/>
    <property type="molecule type" value="Genomic_DNA"/>
</dbReference>
<dbReference type="RefSeq" id="WP_050778578.1">
    <property type="nucleotide sequence ID" value="NZ_CP035690.1"/>
</dbReference>
<name>A0A377HM09_GRIHO</name>
<dbReference type="KEGG" id="gho:AL542_05615"/>
<evidence type="ECO:0000313" key="1">
    <source>
        <dbReference type="EMBL" id="STO56765.1"/>
    </source>
</evidence>
<proteinExistence type="predicted"/>
<dbReference type="STRING" id="673.AL542_05615"/>
<protein>
    <submittedName>
        <fullName evidence="1">Uncharacterized protein</fullName>
    </submittedName>
</protein>
<organism evidence="1 2">
    <name type="scientific">Grimontia hollisae</name>
    <name type="common">Vibrio hollisae</name>
    <dbReference type="NCBI Taxonomy" id="673"/>
    <lineage>
        <taxon>Bacteria</taxon>
        <taxon>Pseudomonadati</taxon>
        <taxon>Pseudomonadota</taxon>
        <taxon>Gammaproteobacteria</taxon>
        <taxon>Vibrionales</taxon>
        <taxon>Vibrionaceae</taxon>
        <taxon>Grimontia</taxon>
    </lineage>
</organism>
<dbReference type="Proteomes" id="UP000254512">
    <property type="component" value="Unassembled WGS sequence"/>
</dbReference>
<gene>
    <name evidence="1" type="ORF">NCTC11645_01139</name>
</gene>
<reference evidence="1 2" key="1">
    <citation type="submission" date="2018-06" db="EMBL/GenBank/DDBJ databases">
        <authorList>
            <consortium name="Pathogen Informatics"/>
            <person name="Doyle S."/>
        </authorList>
    </citation>
    <scope>NUCLEOTIDE SEQUENCE [LARGE SCALE GENOMIC DNA]</scope>
    <source>
        <strain evidence="1 2">NCTC11645</strain>
    </source>
</reference>